<protein>
    <submittedName>
        <fullName evidence="1">Uncharacterized protein</fullName>
    </submittedName>
</protein>
<reference evidence="1 2" key="1">
    <citation type="submission" date="2016-02" db="EMBL/GenBank/DDBJ databases">
        <title>Complete genome sequence of a polyvalent bacteriophage, SEGD1, simultaneously inhibiting both Salmonella enterica and Escherichia coli O157:H7.</title>
        <authorList>
            <person name="Fan J."/>
            <person name="Ma J."/>
        </authorList>
    </citation>
    <scope>NUCLEOTIDE SEQUENCE [LARGE SCALE GENOMIC DNA]</scope>
</reference>
<proteinExistence type="predicted"/>
<dbReference type="Proteomes" id="UP000223976">
    <property type="component" value="Segment"/>
</dbReference>
<evidence type="ECO:0000313" key="2">
    <source>
        <dbReference type="Proteomes" id="UP000223976"/>
    </source>
</evidence>
<name>A0A142IIJ9_9CAUD</name>
<evidence type="ECO:0000313" key="1">
    <source>
        <dbReference type="EMBL" id="AMR59787.1"/>
    </source>
</evidence>
<gene>
    <name evidence="1" type="ORF">SEGD1_140</name>
</gene>
<organism evidence="1 2">
    <name type="scientific">Enterobacteria phage SEGD1</name>
    <dbReference type="NCBI Taxonomy" id="1805456"/>
    <lineage>
        <taxon>Viruses</taxon>
        <taxon>Duplodnaviria</taxon>
        <taxon>Heunggongvirae</taxon>
        <taxon>Uroviricota</taxon>
        <taxon>Caudoviricetes</taxon>
        <taxon>Chimalliviridae</taxon>
        <taxon>Seoulvirus</taxon>
        <taxon>Seoulvirus SPN3US</taxon>
    </lineage>
</organism>
<dbReference type="EMBL" id="KU726251">
    <property type="protein sequence ID" value="AMR59787.1"/>
    <property type="molecule type" value="Genomic_DNA"/>
</dbReference>
<sequence length="72" mass="8189">MRNLFSKSEIKPVVETAAKRKPDMIDLLLKMSAAEAKAFMKTMKDGEKTIDNVEVTYGVKDRPKNNDLVWVC</sequence>
<accession>A0A142IIJ9</accession>